<gene>
    <name evidence="6" type="ORF">G4D61_07810</name>
</gene>
<comment type="caution">
    <text evidence="6">The sequence shown here is derived from an EMBL/GenBank/DDBJ whole genome shotgun (WGS) entry which is preliminary data.</text>
</comment>
<reference evidence="6 7" key="1">
    <citation type="submission" date="2020-02" db="EMBL/GenBank/DDBJ databases">
        <authorList>
            <person name="Feng H."/>
        </authorList>
    </citation>
    <scope>NUCLEOTIDE SEQUENCE [LARGE SCALE GENOMIC DNA]</scope>
    <source>
        <strain evidence="6 7">Gsoil 114</strain>
    </source>
</reference>
<dbReference type="InterPro" id="IPR001670">
    <property type="entry name" value="ADH_Fe/GldA"/>
</dbReference>
<evidence type="ECO:0000256" key="2">
    <source>
        <dbReference type="ARBA" id="ARBA00023002"/>
    </source>
</evidence>
<dbReference type="Proteomes" id="UP000476934">
    <property type="component" value="Unassembled WGS sequence"/>
</dbReference>
<evidence type="ECO:0000256" key="1">
    <source>
        <dbReference type="ARBA" id="ARBA00022723"/>
    </source>
</evidence>
<evidence type="ECO:0000259" key="5">
    <source>
        <dbReference type="Pfam" id="PF00465"/>
    </source>
</evidence>
<name>A0A6M0P585_9BACI</name>
<evidence type="ECO:0000256" key="3">
    <source>
        <dbReference type="PIRSR" id="PIRSR000112-1"/>
    </source>
</evidence>
<dbReference type="GO" id="GO:0016614">
    <property type="term" value="F:oxidoreductase activity, acting on CH-OH group of donors"/>
    <property type="evidence" value="ECO:0007669"/>
    <property type="project" value="InterPro"/>
</dbReference>
<feature type="binding site" evidence="3">
    <location>
        <position position="276"/>
    </location>
    <ligand>
        <name>glycerol</name>
        <dbReference type="ChEBI" id="CHEBI:17754"/>
    </ligand>
</feature>
<dbReference type="PANTHER" id="PTHR43616:SF3">
    <property type="entry name" value="HYDROXYCARBOXYLATE DEHYDROGENASE A"/>
    <property type="match status" value="1"/>
</dbReference>
<feature type="binding site" evidence="4">
    <location>
        <position position="135"/>
    </location>
    <ligand>
        <name>NAD(+)</name>
        <dbReference type="ChEBI" id="CHEBI:57540"/>
    </ligand>
</feature>
<dbReference type="InterPro" id="IPR016205">
    <property type="entry name" value="Glycerol_DH"/>
</dbReference>
<dbReference type="EMBL" id="JAAIWK010000010">
    <property type="protein sequence ID" value="NEY19872.1"/>
    <property type="molecule type" value="Genomic_DNA"/>
</dbReference>
<dbReference type="PANTHER" id="PTHR43616">
    <property type="entry name" value="GLYCEROL DEHYDROGENASE"/>
    <property type="match status" value="1"/>
</dbReference>
<organism evidence="6 7">
    <name type="scientific">Heyndrickxia ginsengihumi</name>
    <dbReference type="NCBI Taxonomy" id="363870"/>
    <lineage>
        <taxon>Bacteria</taxon>
        <taxon>Bacillati</taxon>
        <taxon>Bacillota</taxon>
        <taxon>Bacilli</taxon>
        <taxon>Bacillales</taxon>
        <taxon>Bacillaceae</taxon>
        <taxon>Heyndrickxia</taxon>
    </lineage>
</organism>
<keyword evidence="3" id="KW-0862">Zinc</keyword>
<dbReference type="PIRSF" id="PIRSF000112">
    <property type="entry name" value="Glycerol_dehydrogenase"/>
    <property type="match status" value="1"/>
</dbReference>
<feature type="binding site" evidence="4">
    <location>
        <begin position="120"/>
        <end position="123"/>
    </location>
    <ligand>
        <name>NAD(+)</name>
        <dbReference type="ChEBI" id="CHEBI:57540"/>
    </ligand>
</feature>
<sequence length="366" mass="40828">MRILEKELIVRAAPQYYQCQEGVLNQLEPLLKERGIVKTLMIHGEKSLEAAKDYLPSFNETFVHDELYSGECSLSEIERLTNVIKQSSFEAVIGIGGGKVLDLTKAVGDEAKVPTILIPTLASNCAPWTPLTVYYNDEGQFLYYKYHKTNTNIVLVEPRIILDSPLQYFTAGIADTLAKWYEADVIIRKLEEIPLSVEIAYYAAKTCKDVLIQNSIKAVEDLKRGELSYELVKVIETVFMAGGMVGGFGDEYGRVSGAHAIHNGLTQVPDTHHLLHGEKVAYGILVQLALEENWDEIKHLLNFYKALGLPYNLAALHLSLADSSKLQKVIEAAVKPEETIHLIGENVSAEKLLNAIKRLEEFTVLV</sequence>
<keyword evidence="7" id="KW-1185">Reference proteome</keyword>
<feature type="binding site" evidence="4">
    <location>
        <position position="131"/>
    </location>
    <ligand>
        <name>NAD(+)</name>
        <dbReference type="ChEBI" id="CHEBI:57540"/>
    </ligand>
</feature>
<dbReference type="Gene3D" id="3.40.50.1970">
    <property type="match status" value="1"/>
</dbReference>
<proteinExistence type="predicted"/>
<comment type="cofactor">
    <cofactor evidence="3">
        <name>Zn(2+)</name>
        <dbReference type="ChEBI" id="CHEBI:29105"/>
    </cofactor>
    <text evidence="3">Binds 1 zinc ion per subunit.</text>
</comment>
<keyword evidence="1 3" id="KW-0479">Metal-binding</keyword>
<evidence type="ECO:0000256" key="4">
    <source>
        <dbReference type="PIRSR" id="PIRSR000112-3"/>
    </source>
</evidence>
<evidence type="ECO:0000313" key="7">
    <source>
        <dbReference type="Proteomes" id="UP000476934"/>
    </source>
</evidence>
<keyword evidence="2" id="KW-0560">Oxidoreductase</keyword>
<dbReference type="CDD" id="cd08172">
    <property type="entry name" value="GlyDH-like"/>
    <property type="match status" value="1"/>
</dbReference>
<dbReference type="SUPFAM" id="SSF56796">
    <property type="entry name" value="Dehydroquinate synthase-like"/>
    <property type="match status" value="1"/>
</dbReference>
<feature type="binding site" evidence="4">
    <location>
        <position position="129"/>
    </location>
    <ligand>
        <name>NAD(+)</name>
        <dbReference type="ChEBI" id="CHEBI:57540"/>
    </ligand>
</feature>
<reference evidence="6 7" key="2">
    <citation type="submission" date="2020-03" db="EMBL/GenBank/DDBJ databases">
        <title>Bacillus aquiflavi sp. nov., isolated from yellow water of strong flavor Chinese baijiu in Yibin region of China.</title>
        <authorList>
            <person name="Xie J."/>
        </authorList>
    </citation>
    <scope>NUCLEOTIDE SEQUENCE [LARGE SCALE GENOMIC DNA]</scope>
    <source>
        <strain evidence="6 7">Gsoil 114</strain>
    </source>
</reference>
<protein>
    <submittedName>
        <fullName evidence="6">Iron-containing alcohol dehydrogenase family protein</fullName>
    </submittedName>
</protein>
<dbReference type="AlphaFoldDB" id="A0A6M0P585"/>
<dbReference type="Gene3D" id="1.20.1090.10">
    <property type="entry name" value="Dehydroquinate synthase-like - alpha domain"/>
    <property type="match status" value="1"/>
</dbReference>
<feature type="domain" description="Alcohol dehydrogenase iron-type/glycerol dehydrogenase GldA" evidence="5">
    <location>
        <begin position="14"/>
        <end position="158"/>
    </location>
</feature>
<accession>A0A6M0P585</accession>
<feature type="binding site" evidence="3">
    <location>
        <position position="259"/>
    </location>
    <ligand>
        <name>glycerol</name>
        <dbReference type="ChEBI" id="CHEBI:17754"/>
    </ligand>
</feature>
<dbReference type="GO" id="GO:0046872">
    <property type="term" value="F:metal ion binding"/>
    <property type="evidence" value="ECO:0007669"/>
    <property type="project" value="UniProtKB-KW"/>
</dbReference>
<evidence type="ECO:0000313" key="6">
    <source>
        <dbReference type="EMBL" id="NEY19872.1"/>
    </source>
</evidence>
<dbReference type="Pfam" id="PF00465">
    <property type="entry name" value="Fe-ADH"/>
    <property type="match status" value="1"/>
</dbReference>
<feature type="binding site" evidence="3">
    <location>
        <position position="175"/>
    </location>
    <ligand>
        <name>glycerol</name>
        <dbReference type="ChEBI" id="CHEBI:17754"/>
    </ligand>
</feature>
<keyword evidence="4" id="KW-0520">NAD</keyword>
<feature type="binding site" evidence="4">
    <location>
        <begin position="98"/>
        <end position="102"/>
    </location>
    <ligand>
        <name>NAD(+)</name>
        <dbReference type="ChEBI" id="CHEBI:57540"/>
    </ligand>
</feature>